<comment type="caution">
    <text evidence="2">The sequence shown here is derived from an EMBL/GenBank/DDBJ whole genome shotgun (WGS) entry which is preliminary data.</text>
</comment>
<organism evidence="2 3">
    <name type="scientific">Photobacterium angustum</name>
    <dbReference type="NCBI Taxonomy" id="661"/>
    <lineage>
        <taxon>Bacteria</taxon>
        <taxon>Pseudomonadati</taxon>
        <taxon>Pseudomonadota</taxon>
        <taxon>Gammaproteobacteria</taxon>
        <taxon>Vibrionales</taxon>
        <taxon>Vibrionaceae</taxon>
        <taxon>Photobacterium</taxon>
    </lineage>
</organism>
<protein>
    <recommendedName>
        <fullName evidence="1">2Fe-2S ferredoxin-type domain-containing protein</fullName>
    </recommendedName>
</protein>
<dbReference type="SUPFAM" id="SSF54292">
    <property type="entry name" value="2Fe-2S ferredoxin-like"/>
    <property type="match status" value="1"/>
</dbReference>
<proteinExistence type="predicted"/>
<dbReference type="Gene3D" id="3.10.20.30">
    <property type="match status" value="1"/>
</dbReference>
<dbReference type="InterPro" id="IPR036010">
    <property type="entry name" value="2Fe-2S_ferredoxin-like_sf"/>
</dbReference>
<accession>A0A2S7VJF4</accession>
<dbReference type="GO" id="GO:0051537">
    <property type="term" value="F:2 iron, 2 sulfur cluster binding"/>
    <property type="evidence" value="ECO:0007669"/>
    <property type="project" value="InterPro"/>
</dbReference>
<dbReference type="EMBL" id="MSCJ01000003">
    <property type="protein sequence ID" value="PQJ62283.1"/>
    <property type="molecule type" value="Genomic_DNA"/>
</dbReference>
<sequence length="110" mass="12598">MHIKKKLIDKCLFFFMIKAQMEVYMSYSDIFLSEEQYIHEVDDTDVQFGCKRGVCGQCVVLINDDSNILSNKCEYEKMTLDIIGKSQKNYRLACMCKALSTGKVSLSTAI</sequence>
<dbReference type="Pfam" id="PF00111">
    <property type="entry name" value="Fer2"/>
    <property type="match status" value="1"/>
</dbReference>
<dbReference type="PROSITE" id="PS00197">
    <property type="entry name" value="2FE2S_FER_1"/>
    <property type="match status" value="1"/>
</dbReference>
<evidence type="ECO:0000313" key="3">
    <source>
        <dbReference type="Proteomes" id="UP000238730"/>
    </source>
</evidence>
<dbReference type="InterPro" id="IPR006058">
    <property type="entry name" value="2Fe2S_fd_BS"/>
</dbReference>
<evidence type="ECO:0000259" key="1">
    <source>
        <dbReference type="Pfam" id="PF00111"/>
    </source>
</evidence>
<dbReference type="OrthoDB" id="581532at2"/>
<dbReference type="AlphaFoldDB" id="A0A2S7VJF4"/>
<dbReference type="Proteomes" id="UP000238730">
    <property type="component" value="Unassembled WGS sequence"/>
</dbReference>
<dbReference type="InterPro" id="IPR001041">
    <property type="entry name" value="2Fe-2S_ferredoxin-type"/>
</dbReference>
<dbReference type="CDD" id="cd00207">
    <property type="entry name" value="fer2"/>
    <property type="match status" value="1"/>
</dbReference>
<evidence type="ECO:0000313" key="2">
    <source>
        <dbReference type="EMBL" id="PQJ62283.1"/>
    </source>
</evidence>
<feature type="domain" description="2Fe-2S ferredoxin-type" evidence="1">
    <location>
        <begin position="40"/>
        <end position="98"/>
    </location>
</feature>
<reference evidence="2 3" key="1">
    <citation type="submission" date="2016-12" db="EMBL/GenBank/DDBJ databases">
        <title>Diversity of luminous bacteria.</title>
        <authorList>
            <person name="Yoshizawa S."/>
            <person name="Kogure K."/>
        </authorList>
    </citation>
    <scope>NUCLEOTIDE SEQUENCE [LARGE SCALE GENOMIC DNA]</scope>
    <source>
        <strain evidence="2 3">LC1-200</strain>
    </source>
</reference>
<gene>
    <name evidence="2" type="ORF">BTO08_18765</name>
</gene>
<dbReference type="InterPro" id="IPR012675">
    <property type="entry name" value="Beta-grasp_dom_sf"/>
</dbReference>
<name>A0A2S7VJF4_PHOAN</name>